<name>A0A081B8M7_9HYPH</name>
<dbReference type="STRING" id="1333998.M2A_0894"/>
<organism evidence="1 2">
    <name type="scientific">Tepidicaulis marinus</name>
    <dbReference type="NCBI Taxonomy" id="1333998"/>
    <lineage>
        <taxon>Bacteria</taxon>
        <taxon>Pseudomonadati</taxon>
        <taxon>Pseudomonadota</taxon>
        <taxon>Alphaproteobacteria</taxon>
        <taxon>Hyphomicrobiales</taxon>
        <taxon>Parvibaculaceae</taxon>
        <taxon>Tepidicaulis</taxon>
    </lineage>
</organism>
<proteinExistence type="predicted"/>
<protein>
    <submittedName>
        <fullName evidence="1">Conserved protein</fullName>
    </submittedName>
</protein>
<accession>A0A081B8M7</accession>
<dbReference type="EMBL" id="BBIO01000003">
    <property type="protein sequence ID" value="GAK44395.1"/>
    <property type="molecule type" value="Genomic_DNA"/>
</dbReference>
<evidence type="ECO:0000313" key="1">
    <source>
        <dbReference type="EMBL" id="GAK44395.1"/>
    </source>
</evidence>
<sequence>MGAKKKHYQTIYENFGAPISKAHDCGKYCAPLNGGQPVCCDHDHAIPAASPPEWKVMKKRTDMWKRYKPKDAHAKKEVAEIEETCVAIVCNGAKYCERDNRLLACRAFPFYPYFTKDGEFAGLAYYWVFEDRCWVISNIEAVDKAYVKEFIEAYDTLTDVDEGEYLAFHEQSANMRRVFSRRNAPIPLIGLEGEYLQVLPKSGGKIVPADPKKYPKFGPYRSRKAYEKAAKEAEEMYGPAEWGEMPPFPA</sequence>
<gene>
    <name evidence="1" type="ORF">M2A_0894</name>
</gene>
<evidence type="ECO:0000313" key="2">
    <source>
        <dbReference type="Proteomes" id="UP000028702"/>
    </source>
</evidence>
<comment type="caution">
    <text evidence="1">The sequence shown here is derived from an EMBL/GenBank/DDBJ whole genome shotgun (WGS) entry which is preliminary data.</text>
</comment>
<reference evidence="1 2" key="1">
    <citation type="submission" date="2014-07" db="EMBL/GenBank/DDBJ databases">
        <title>Tepidicaulis marinum gen. nov., sp. nov., a novel marine bacterium denitrifying nitrate to nitrous oxide strictly under microaerobic conditions.</title>
        <authorList>
            <person name="Takeuchi M."/>
            <person name="Yamagishi T."/>
            <person name="Kamagata Y."/>
            <person name="Oshima K."/>
            <person name="Hattori M."/>
            <person name="Katayama T."/>
            <person name="Hanada S."/>
            <person name="Tamaki H."/>
            <person name="Marumo K."/>
            <person name="Maeda H."/>
            <person name="Nedachi M."/>
            <person name="Iwasaki W."/>
            <person name="Suwa Y."/>
            <person name="Sakata S."/>
        </authorList>
    </citation>
    <scope>NUCLEOTIDE SEQUENCE [LARGE SCALE GENOMIC DNA]</scope>
    <source>
        <strain evidence="1 2">MA2</strain>
    </source>
</reference>
<dbReference type="Proteomes" id="UP000028702">
    <property type="component" value="Unassembled WGS sequence"/>
</dbReference>
<dbReference type="AlphaFoldDB" id="A0A081B8M7"/>
<dbReference type="eggNOG" id="ENOG5032IKT">
    <property type="taxonomic scope" value="Bacteria"/>
</dbReference>
<keyword evidence="2" id="KW-1185">Reference proteome</keyword>
<dbReference type="RefSeq" id="WP_052379201.1">
    <property type="nucleotide sequence ID" value="NZ_BBIO01000003.1"/>
</dbReference>